<comment type="caution">
    <text evidence="4">The sequence shown here is derived from an EMBL/GenBank/DDBJ whole genome shotgun (WGS) entry which is preliminary data.</text>
</comment>
<reference evidence="4 5" key="1">
    <citation type="journal article" date="2024" name="Science">
        <title>Giant polyketide synthase enzymes in the biosynthesis of giant marine polyether toxins.</title>
        <authorList>
            <person name="Fallon T.R."/>
            <person name="Shende V.V."/>
            <person name="Wierzbicki I.H."/>
            <person name="Pendleton A.L."/>
            <person name="Watervoot N.F."/>
            <person name="Auber R.P."/>
            <person name="Gonzalez D.J."/>
            <person name="Wisecaver J.H."/>
            <person name="Moore B.S."/>
        </authorList>
    </citation>
    <scope>NUCLEOTIDE SEQUENCE [LARGE SCALE GENOMIC DNA]</scope>
    <source>
        <strain evidence="4 5">12B1</strain>
    </source>
</reference>
<accession>A0AB34ID96</accession>
<dbReference type="EMBL" id="JBGBPQ010000032">
    <property type="protein sequence ID" value="KAL1495363.1"/>
    <property type="molecule type" value="Genomic_DNA"/>
</dbReference>
<feature type="transmembrane region" description="Helical" evidence="3">
    <location>
        <begin position="62"/>
        <end position="86"/>
    </location>
</feature>
<dbReference type="Proteomes" id="UP001515480">
    <property type="component" value="Unassembled WGS sequence"/>
</dbReference>
<name>A0AB34ID96_PRYPA</name>
<feature type="region of interest" description="Disordered" evidence="2">
    <location>
        <begin position="1"/>
        <end position="29"/>
    </location>
</feature>
<keyword evidence="1" id="KW-0175">Coiled coil</keyword>
<feature type="coiled-coil region" evidence="1">
    <location>
        <begin position="263"/>
        <end position="290"/>
    </location>
</feature>
<keyword evidence="3" id="KW-1133">Transmembrane helix</keyword>
<protein>
    <submittedName>
        <fullName evidence="4">Uncharacterized protein</fullName>
    </submittedName>
</protein>
<evidence type="ECO:0000256" key="2">
    <source>
        <dbReference type="SAM" id="MobiDB-lite"/>
    </source>
</evidence>
<organism evidence="4 5">
    <name type="scientific">Prymnesium parvum</name>
    <name type="common">Toxic golden alga</name>
    <dbReference type="NCBI Taxonomy" id="97485"/>
    <lineage>
        <taxon>Eukaryota</taxon>
        <taxon>Haptista</taxon>
        <taxon>Haptophyta</taxon>
        <taxon>Prymnesiophyceae</taxon>
        <taxon>Prymnesiales</taxon>
        <taxon>Prymnesiaceae</taxon>
        <taxon>Prymnesium</taxon>
    </lineage>
</organism>
<dbReference type="AlphaFoldDB" id="A0AB34ID96"/>
<evidence type="ECO:0000256" key="1">
    <source>
        <dbReference type="SAM" id="Coils"/>
    </source>
</evidence>
<feature type="compositionally biased region" description="Basic residues" evidence="2">
    <location>
        <begin position="1"/>
        <end position="10"/>
    </location>
</feature>
<gene>
    <name evidence="4" type="ORF">AB1Y20_016732</name>
</gene>
<proteinExistence type="predicted"/>
<keyword evidence="3" id="KW-0472">Membrane</keyword>
<keyword evidence="5" id="KW-1185">Reference proteome</keyword>
<evidence type="ECO:0000313" key="5">
    <source>
        <dbReference type="Proteomes" id="UP001515480"/>
    </source>
</evidence>
<feature type="region of interest" description="Disordered" evidence="2">
    <location>
        <begin position="497"/>
        <end position="534"/>
    </location>
</feature>
<evidence type="ECO:0000313" key="4">
    <source>
        <dbReference type="EMBL" id="KAL1495363.1"/>
    </source>
</evidence>
<sequence>MHERRSKGRLPRGDGSRGPRCSSASVTRAHRADMPDASAISVYLCARLETSQRCQVLQLGRCWLLSFVVSMPAVFSALAAAGIFFLQQLFKRAPWRRSLFIIFLLSGVNLEANIAITPGKMEKQAVKRAAEIGALEQNEYQELQAKNEAALKELPIVASVTFLQAAKLNDSYCRVNLTCTGQCGQEQQPKLRLSQKCPTLAQAAEIVHEYLLLHHQGCFKLQPTRNAGPSSSSSSCGASCSGALPAVNPFERMKESQRRVAEHKAAALRLSTAECDLERAEKRLRTCSKKTGCVPKAVNTSSRTISIPFYDRYKDWDLAQFMTRMGEVMSRRAKLCTEESRPAPRNDGSDDKDALHHWRRGLVGAVQDWADGSLENAAILILRLITHFNSTNDGFKDRVLNELLDDKGGMMKQAALHAEMIANAREAIHVLKERSTNASVRREYIAALALFAPDASSGQEYAIAKELGVHTGERSSSRTGKKRPRAFRRAMHTRAAFREQQRKATSQPFKEGDTVLCRGGGGGGGDEFTVPGHW</sequence>
<keyword evidence="3" id="KW-0812">Transmembrane</keyword>
<evidence type="ECO:0000256" key="3">
    <source>
        <dbReference type="SAM" id="Phobius"/>
    </source>
</evidence>